<evidence type="ECO:0000313" key="6">
    <source>
        <dbReference type="Proteomes" id="UP000283485"/>
    </source>
</evidence>
<evidence type="ECO:0000313" key="2">
    <source>
        <dbReference type="EMBL" id="RGM36500.1"/>
    </source>
</evidence>
<dbReference type="Pfam" id="PF12668">
    <property type="entry name" value="DUF3791"/>
    <property type="match status" value="1"/>
</dbReference>
<gene>
    <name evidence="3" type="ORF">DW653_14360</name>
    <name evidence="2" type="ORF">DXC17_13090</name>
    <name evidence="1" type="ORF">DXD04_13820</name>
</gene>
<dbReference type="Proteomes" id="UP000283485">
    <property type="component" value="Unassembled WGS sequence"/>
</dbReference>
<accession>A0A3E4W2U6</accession>
<evidence type="ECO:0000313" key="3">
    <source>
        <dbReference type="EMBL" id="RHF86987.1"/>
    </source>
</evidence>
<comment type="caution">
    <text evidence="2">The sequence shown here is derived from an EMBL/GenBank/DDBJ whole genome shotgun (WGS) entry which is preliminary data.</text>
</comment>
<dbReference type="InterPro" id="IPR024269">
    <property type="entry name" value="DUF3791"/>
</dbReference>
<organism evidence="2 4">
    <name type="scientific">Phocaeicola plebeius</name>
    <dbReference type="NCBI Taxonomy" id="310297"/>
    <lineage>
        <taxon>Bacteria</taxon>
        <taxon>Pseudomonadati</taxon>
        <taxon>Bacteroidota</taxon>
        <taxon>Bacteroidia</taxon>
        <taxon>Bacteroidales</taxon>
        <taxon>Bacteroidaceae</taxon>
        <taxon>Phocaeicola</taxon>
    </lineage>
</organism>
<dbReference type="RefSeq" id="WP_117673819.1">
    <property type="nucleotide sequence ID" value="NZ_CABOGR010000032.1"/>
</dbReference>
<dbReference type="Proteomes" id="UP000260780">
    <property type="component" value="Unassembled WGS sequence"/>
</dbReference>
<dbReference type="STRING" id="310297.BHV76_00965"/>
<reference evidence="4 5" key="1">
    <citation type="submission" date="2018-08" db="EMBL/GenBank/DDBJ databases">
        <title>A genome reference for cultivated species of the human gut microbiota.</title>
        <authorList>
            <person name="Zou Y."/>
            <person name="Xue W."/>
            <person name="Luo G."/>
        </authorList>
    </citation>
    <scope>NUCLEOTIDE SEQUENCE [LARGE SCALE GENOMIC DNA]</scope>
    <source>
        <strain evidence="3 6">AM23-23</strain>
        <strain evidence="2 4">OM08-14</strain>
        <strain evidence="1 5">TF10-3AC</strain>
    </source>
</reference>
<dbReference type="AlphaFoldDB" id="A0A3E4W2U6"/>
<evidence type="ECO:0000313" key="1">
    <source>
        <dbReference type="EMBL" id="RGK52239.1"/>
    </source>
</evidence>
<evidence type="ECO:0000313" key="5">
    <source>
        <dbReference type="Proteomes" id="UP000260862"/>
    </source>
</evidence>
<protein>
    <submittedName>
        <fullName evidence="2">DUF3791 domain-containing protein</fullName>
    </submittedName>
</protein>
<proteinExistence type="predicted"/>
<sequence length="74" mass="8674">METKIKDKIEYTVICISEFAKKHQLTLPQAFNYLKRWEGIDFLDKGYDVEHLFSIEDAVDDLTDYCKRQGGQLA</sequence>
<name>A0A3E4W2U6_9BACT</name>
<dbReference type="EMBL" id="QRHQ01000038">
    <property type="protein sequence ID" value="RHF86987.1"/>
    <property type="molecule type" value="Genomic_DNA"/>
</dbReference>
<dbReference type="EMBL" id="QSQT01000032">
    <property type="protein sequence ID" value="RGK52239.1"/>
    <property type="molecule type" value="Genomic_DNA"/>
</dbReference>
<dbReference type="EMBL" id="QSTF01000042">
    <property type="protein sequence ID" value="RGM36500.1"/>
    <property type="molecule type" value="Genomic_DNA"/>
</dbReference>
<dbReference type="Proteomes" id="UP000260862">
    <property type="component" value="Unassembled WGS sequence"/>
</dbReference>
<keyword evidence="5" id="KW-1185">Reference proteome</keyword>
<evidence type="ECO:0000313" key="4">
    <source>
        <dbReference type="Proteomes" id="UP000260780"/>
    </source>
</evidence>